<keyword evidence="6" id="KW-1185">Reference proteome</keyword>
<evidence type="ECO:0000313" key="5">
    <source>
        <dbReference type="EMBL" id="MFD1017642.1"/>
    </source>
</evidence>
<dbReference type="InterPro" id="IPR050624">
    <property type="entry name" value="HTH-type_Tx_Regulator"/>
</dbReference>
<evidence type="ECO:0000256" key="3">
    <source>
        <dbReference type="PROSITE-ProRule" id="PRU00335"/>
    </source>
</evidence>
<protein>
    <submittedName>
        <fullName evidence="5">TetR/AcrR family transcriptional regulator</fullName>
    </submittedName>
</protein>
<name>A0ABW3KVQ7_9BACI</name>
<comment type="caution">
    <text evidence="5">The sequence shown here is derived from an EMBL/GenBank/DDBJ whole genome shotgun (WGS) entry which is preliminary data.</text>
</comment>
<dbReference type="InterPro" id="IPR001647">
    <property type="entry name" value="HTH_TetR"/>
</dbReference>
<dbReference type="Proteomes" id="UP001596990">
    <property type="component" value="Unassembled WGS sequence"/>
</dbReference>
<dbReference type="SUPFAM" id="SSF46689">
    <property type="entry name" value="Homeodomain-like"/>
    <property type="match status" value="1"/>
</dbReference>
<dbReference type="Pfam" id="PF00440">
    <property type="entry name" value="TetR_N"/>
    <property type="match status" value="1"/>
</dbReference>
<dbReference type="InterPro" id="IPR001387">
    <property type="entry name" value="Cro/C1-type_HTH"/>
</dbReference>
<feature type="DNA-binding region" description="H-T-H motif" evidence="3">
    <location>
        <begin position="32"/>
        <end position="51"/>
    </location>
</feature>
<dbReference type="PRINTS" id="PR00455">
    <property type="entry name" value="HTHTETR"/>
</dbReference>
<keyword evidence="1" id="KW-0678">Repressor</keyword>
<evidence type="ECO:0000259" key="4">
    <source>
        <dbReference type="PROSITE" id="PS50977"/>
    </source>
</evidence>
<organism evidence="5 6">
    <name type="scientific">Thalassobacillus hwangdonensis</name>
    <dbReference type="NCBI Taxonomy" id="546108"/>
    <lineage>
        <taxon>Bacteria</taxon>
        <taxon>Bacillati</taxon>
        <taxon>Bacillota</taxon>
        <taxon>Bacilli</taxon>
        <taxon>Bacillales</taxon>
        <taxon>Bacillaceae</taxon>
        <taxon>Thalassobacillus</taxon>
    </lineage>
</organism>
<dbReference type="PROSITE" id="PS50977">
    <property type="entry name" value="HTH_TETR_2"/>
    <property type="match status" value="1"/>
</dbReference>
<dbReference type="Gene3D" id="1.10.357.10">
    <property type="entry name" value="Tetracycline Repressor, domain 2"/>
    <property type="match status" value="1"/>
</dbReference>
<dbReference type="SUPFAM" id="SSF48498">
    <property type="entry name" value="Tetracyclin repressor-like, C-terminal domain"/>
    <property type="match status" value="1"/>
</dbReference>
<proteinExistence type="predicted"/>
<dbReference type="PANTHER" id="PTHR43479:SF21">
    <property type="entry name" value="TRANSCRIPTIONAL REGULATOR, TETR FAMILY"/>
    <property type="match status" value="1"/>
</dbReference>
<evidence type="ECO:0000256" key="1">
    <source>
        <dbReference type="ARBA" id="ARBA00022491"/>
    </source>
</evidence>
<evidence type="ECO:0000313" key="6">
    <source>
        <dbReference type="Proteomes" id="UP001596990"/>
    </source>
</evidence>
<dbReference type="InterPro" id="IPR036271">
    <property type="entry name" value="Tet_transcr_reg_TetR-rel_C_sf"/>
</dbReference>
<feature type="domain" description="HTH tetR-type" evidence="4">
    <location>
        <begin position="9"/>
        <end position="69"/>
    </location>
</feature>
<dbReference type="RefSeq" id="WP_386055541.1">
    <property type="nucleotide sequence ID" value="NZ_JBHTKL010000001.1"/>
</dbReference>
<accession>A0ABW3KVQ7</accession>
<dbReference type="Gene3D" id="1.10.10.60">
    <property type="entry name" value="Homeodomain-like"/>
    <property type="match status" value="1"/>
</dbReference>
<dbReference type="EMBL" id="JBHTKL010000001">
    <property type="protein sequence ID" value="MFD1017642.1"/>
    <property type="molecule type" value="Genomic_DNA"/>
</dbReference>
<reference evidence="6" key="1">
    <citation type="journal article" date="2019" name="Int. J. Syst. Evol. Microbiol.">
        <title>The Global Catalogue of Microorganisms (GCM) 10K type strain sequencing project: providing services to taxonomists for standard genome sequencing and annotation.</title>
        <authorList>
            <consortium name="The Broad Institute Genomics Platform"/>
            <consortium name="The Broad Institute Genome Sequencing Center for Infectious Disease"/>
            <person name="Wu L."/>
            <person name="Ma J."/>
        </authorList>
    </citation>
    <scope>NUCLEOTIDE SEQUENCE [LARGE SCALE GENOMIC DNA]</scope>
    <source>
        <strain evidence="6">CCUG 56607</strain>
    </source>
</reference>
<dbReference type="InterPro" id="IPR009057">
    <property type="entry name" value="Homeodomain-like_sf"/>
</dbReference>
<evidence type="ECO:0000256" key="2">
    <source>
        <dbReference type="ARBA" id="ARBA00023125"/>
    </source>
</evidence>
<sequence>MNGFERRKERKKNNIIQSAQELFSMHGVQKVTIQEIAKKAQVSQVTIYNYFGGKDELLIETVKAYATNQLEYFRGIVEDSDKNFKDKITSLIHDKHESVMSLDADFLKTIISDQPDINAFIQEYYFKEVMPIFMKLIENGKREGAIHPDLSPQAVMLYIDMYYQGLKNHPEIYQTKGDLERMTHEITHLFFYGLMGNQDESIHKKDDH</sequence>
<dbReference type="PANTHER" id="PTHR43479">
    <property type="entry name" value="ACREF/ENVCD OPERON REPRESSOR-RELATED"/>
    <property type="match status" value="1"/>
</dbReference>
<dbReference type="CDD" id="cd00093">
    <property type="entry name" value="HTH_XRE"/>
    <property type="match status" value="1"/>
</dbReference>
<keyword evidence="2 3" id="KW-0238">DNA-binding</keyword>
<gene>
    <name evidence="5" type="ORF">ACFQ2J_00410</name>
</gene>